<evidence type="ECO:0000313" key="15">
    <source>
        <dbReference type="EMBL" id="MCG2616844.1"/>
    </source>
</evidence>
<evidence type="ECO:0000256" key="10">
    <source>
        <dbReference type="ARBA" id="ARBA00023034"/>
    </source>
</evidence>
<comment type="subcellular location">
    <subcellularLocation>
        <location evidence="2">Endoplasmic reticulum membrane</location>
        <topology evidence="2">Single-pass type II membrane protein</topology>
    </subcellularLocation>
    <subcellularLocation>
        <location evidence="1">Golgi apparatus membrane</location>
        <topology evidence="1">Single-pass type II membrane protein</topology>
    </subcellularLocation>
</comment>
<evidence type="ECO:0000256" key="12">
    <source>
        <dbReference type="ARBA" id="ARBA00023157"/>
    </source>
</evidence>
<keyword evidence="9" id="KW-1133">Transmembrane helix</keyword>
<reference evidence="15" key="1">
    <citation type="submission" date="2022-01" db="EMBL/GenBank/DDBJ databases">
        <authorList>
            <person name="Jo J.-H."/>
            <person name="Im W.-T."/>
        </authorList>
    </citation>
    <scope>NUCLEOTIDE SEQUENCE</scope>
    <source>
        <strain evidence="15">NA20</strain>
    </source>
</reference>
<evidence type="ECO:0000256" key="2">
    <source>
        <dbReference type="ARBA" id="ARBA00004648"/>
    </source>
</evidence>
<dbReference type="PANTHER" id="PTHR46025">
    <property type="entry name" value="XYLOSYLTRANSFERASE OXT"/>
    <property type="match status" value="1"/>
</dbReference>
<keyword evidence="3" id="KW-0328">Glycosyltransferase</keyword>
<evidence type="ECO:0000256" key="7">
    <source>
        <dbReference type="ARBA" id="ARBA00022824"/>
    </source>
</evidence>
<evidence type="ECO:0000256" key="4">
    <source>
        <dbReference type="ARBA" id="ARBA00022679"/>
    </source>
</evidence>
<name>A0ABS9KWV6_9BACT</name>
<accession>A0ABS9KWV6</accession>
<keyword evidence="5" id="KW-0812">Transmembrane</keyword>
<evidence type="ECO:0000256" key="11">
    <source>
        <dbReference type="ARBA" id="ARBA00023136"/>
    </source>
</evidence>
<comment type="caution">
    <text evidence="15">The sequence shown here is derived from an EMBL/GenBank/DDBJ whole genome shotgun (WGS) entry which is preliminary data.</text>
</comment>
<dbReference type="Proteomes" id="UP001165367">
    <property type="component" value="Unassembled WGS sequence"/>
</dbReference>
<keyword evidence="7" id="KW-0256">Endoplasmic reticulum</keyword>
<keyword evidence="12" id="KW-1015">Disulfide bond</keyword>
<evidence type="ECO:0000256" key="6">
    <source>
        <dbReference type="ARBA" id="ARBA00022723"/>
    </source>
</evidence>
<keyword evidence="4" id="KW-0808">Transferase</keyword>
<evidence type="ECO:0000313" key="16">
    <source>
        <dbReference type="Proteomes" id="UP001165367"/>
    </source>
</evidence>
<evidence type="ECO:0000256" key="3">
    <source>
        <dbReference type="ARBA" id="ARBA00022676"/>
    </source>
</evidence>
<dbReference type="Pfam" id="PF02485">
    <property type="entry name" value="Branch"/>
    <property type="match status" value="1"/>
</dbReference>
<proteinExistence type="predicted"/>
<evidence type="ECO:0000256" key="13">
    <source>
        <dbReference type="ARBA" id="ARBA00023180"/>
    </source>
</evidence>
<evidence type="ECO:0000256" key="1">
    <source>
        <dbReference type="ARBA" id="ARBA00004323"/>
    </source>
</evidence>
<keyword evidence="6" id="KW-0479">Metal-binding</keyword>
<keyword evidence="8" id="KW-0735">Signal-anchor</keyword>
<organism evidence="15 16">
    <name type="scientific">Terrimonas ginsenosidimutans</name>
    <dbReference type="NCBI Taxonomy" id="2908004"/>
    <lineage>
        <taxon>Bacteria</taxon>
        <taxon>Pseudomonadati</taxon>
        <taxon>Bacteroidota</taxon>
        <taxon>Chitinophagia</taxon>
        <taxon>Chitinophagales</taxon>
        <taxon>Chitinophagaceae</taxon>
        <taxon>Terrimonas</taxon>
    </lineage>
</organism>
<dbReference type="InterPro" id="IPR043538">
    <property type="entry name" value="XYLT"/>
</dbReference>
<protein>
    <recommendedName>
        <fullName evidence="14">Peptide O-xylosyltransferase</fullName>
    </recommendedName>
</protein>
<dbReference type="InterPro" id="IPR003406">
    <property type="entry name" value="Glyco_trans_14"/>
</dbReference>
<keyword evidence="16" id="KW-1185">Reference proteome</keyword>
<dbReference type="PANTHER" id="PTHR46025:SF3">
    <property type="entry name" value="XYLOSYLTRANSFERASE OXT"/>
    <property type="match status" value="1"/>
</dbReference>
<dbReference type="RefSeq" id="WP_237875381.1">
    <property type="nucleotide sequence ID" value="NZ_JAKLTR010000015.1"/>
</dbReference>
<dbReference type="EMBL" id="JAKLTR010000015">
    <property type="protein sequence ID" value="MCG2616844.1"/>
    <property type="molecule type" value="Genomic_DNA"/>
</dbReference>
<sequence length="290" mass="33952">MKICHLILTHKNPRQLERLINILQHPDADFYIHIDKKTDQSPFLYLADQKNVFFVKNRTKVYWAGYGTIQATLNGFEEILPAKEYAYINVISGQDFPIKSTPEIHDFFRTHQGTEFITCESIEDEWKDAAPRVRKYHLINWQIPGKFRLEKIVNKIMPARKFPLNLPVVGRSNWFSLTPAAAKYVLDFLVQHPEYVRYFKYTWGGDEFFFATILFNSPFRERIADSLIYVDWNVPVTGHPKLLDATDFGKLLASDKLFARKFDTDKNEEIINMLEKHFALAISPSFIPNK</sequence>
<evidence type="ECO:0000256" key="8">
    <source>
        <dbReference type="ARBA" id="ARBA00022968"/>
    </source>
</evidence>
<evidence type="ECO:0000256" key="14">
    <source>
        <dbReference type="ARBA" id="ARBA00042865"/>
    </source>
</evidence>
<evidence type="ECO:0000256" key="9">
    <source>
        <dbReference type="ARBA" id="ARBA00022989"/>
    </source>
</evidence>
<keyword evidence="10" id="KW-0333">Golgi apparatus</keyword>
<gene>
    <name evidence="15" type="ORF">LZZ85_21285</name>
</gene>
<evidence type="ECO:0000256" key="5">
    <source>
        <dbReference type="ARBA" id="ARBA00022692"/>
    </source>
</evidence>
<keyword evidence="11" id="KW-0472">Membrane</keyword>
<keyword evidence="13" id="KW-0325">Glycoprotein</keyword>